<keyword evidence="3" id="KW-0732">Signal</keyword>
<dbReference type="InParanoid" id="W4JVZ3"/>
<dbReference type="RefSeq" id="XP_009550600.1">
    <property type="nucleotide sequence ID" value="XM_009552305.1"/>
</dbReference>
<accession>W4JVZ3</accession>
<keyword evidence="2" id="KW-1133">Transmembrane helix</keyword>
<name>W4JVZ3_HETIT</name>
<dbReference type="AlphaFoldDB" id="W4JVZ3"/>
<dbReference type="OrthoDB" id="2753667at2759"/>
<keyword evidence="2" id="KW-0812">Transmembrane</keyword>
<reference evidence="4 5" key="1">
    <citation type="journal article" date="2012" name="New Phytol.">
        <title>Insight into trade-off between wood decay and parasitism from the genome of a fungal forest pathogen.</title>
        <authorList>
            <person name="Olson A."/>
            <person name="Aerts A."/>
            <person name="Asiegbu F."/>
            <person name="Belbahri L."/>
            <person name="Bouzid O."/>
            <person name="Broberg A."/>
            <person name="Canback B."/>
            <person name="Coutinho P.M."/>
            <person name="Cullen D."/>
            <person name="Dalman K."/>
            <person name="Deflorio G."/>
            <person name="van Diepen L.T."/>
            <person name="Dunand C."/>
            <person name="Duplessis S."/>
            <person name="Durling M."/>
            <person name="Gonthier P."/>
            <person name="Grimwood J."/>
            <person name="Fossdal C.G."/>
            <person name="Hansson D."/>
            <person name="Henrissat B."/>
            <person name="Hietala A."/>
            <person name="Himmelstrand K."/>
            <person name="Hoffmeister D."/>
            <person name="Hogberg N."/>
            <person name="James T.Y."/>
            <person name="Karlsson M."/>
            <person name="Kohler A."/>
            <person name="Kues U."/>
            <person name="Lee Y.H."/>
            <person name="Lin Y.C."/>
            <person name="Lind M."/>
            <person name="Lindquist E."/>
            <person name="Lombard V."/>
            <person name="Lucas S."/>
            <person name="Lunden K."/>
            <person name="Morin E."/>
            <person name="Murat C."/>
            <person name="Park J."/>
            <person name="Raffaello T."/>
            <person name="Rouze P."/>
            <person name="Salamov A."/>
            <person name="Schmutz J."/>
            <person name="Solheim H."/>
            <person name="Stahlberg J."/>
            <person name="Velez H."/>
            <person name="de Vries R.P."/>
            <person name="Wiebenga A."/>
            <person name="Woodward S."/>
            <person name="Yakovlev I."/>
            <person name="Garbelotto M."/>
            <person name="Martin F."/>
            <person name="Grigoriev I.V."/>
            <person name="Stenlid J."/>
        </authorList>
    </citation>
    <scope>NUCLEOTIDE SEQUENCE [LARGE SCALE GENOMIC DNA]</scope>
    <source>
        <strain evidence="4 5">TC 32-1</strain>
    </source>
</reference>
<feature type="transmembrane region" description="Helical" evidence="2">
    <location>
        <begin position="42"/>
        <end position="61"/>
    </location>
</feature>
<gene>
    <name evidence="4" type="ORF">HETIRDRAFT_105735</name>
</gene>
<feature type="compositionally biased region" description="Basic and acidic residues" evidence="1">
    <location>
        <begin position="365"/>
        <end position="378"/>
    </location>
</feature>
<dbReference type="EMBL" id="KI925463">
    <property type="protein sequence ID" value="ETW77046.1"/>
    <property type="molecule type" value="Genomic_DNA"/>
</dbReference>
<sequence>MRQFMVTSLLVFIRHSSAQPIAPDPDHVRHRSSTSPNQEHDLLLVLVLLAIPLVFLISCFLKHVYMNRRRKQTAHAFEGQPLPAIPSKSRRCGSISKSATSWTHTRCKGLLVGCLGDPDWETRVNIEKLDPPPVSRRVSILPQKTRDDSGWYYDDSWAARPRLWNRVSMGDLRHSLHSQTAFYQSSSSVTLSMSSSSTLRLPLQYPDVTQSASGTRRSTDYFETPISPTFPCRFFFSAVSLFVNTFSQASSDTDSAFAQSYVSTLSATTVHSASGDQSNTSFVSLYRASLQFGSSFSAMPEMTLVDCRRMSRIPTSSHTTEGRGGTVRPSPLRETLSVDYSATPSALSDPEHSAALSPPSFWDDDVSKETSADHDILR</sequence>
<protein>
    <submittedName>
        <fullName evidence="4">Uncharacterized protein</fullName>
    </submittedName>
</protein>
<dbReference type="HOGENOM" id="CLU_731697_0_0_1"/>
<keyword evidence="2" id="KW-0472">Membrane</keyword>
<dbReference type="GeneID" id="20666096"/>
<dbReference type="KEGG" id="hir:HETIRDRAFT_105735"/>
<feature type="signal peptide" evidence="3">
    <location>
        <begin position="1"/>
        <end position="18"/>
    </location>
</feature>
<evidence type="ECO:0000256" key="1">
    <source>
        <dbReference type="SAM" id="MobiDB-lite"/>
    </source>
</evidence>
<proteinExistence type="predicted"/>
<keyword evidence="5" id="KW-1185">Reference proteome</keyword>
<evidence type="ECO:0000313" key="5">
    <source>
        <dbReference type="Proteomes" id="UP000030671"/>
    </source>
</evidence>
<evidence type="ECO:0000256" key="2">
    <source>
        <dbReference type="SAM" id="Phobius"/>
    </source>
</evidence>
<evidence type="ECO:0000313" key="4">
    <source>
        <dbReference type="EMBL" id="ETW77046.1"/>
    </source>
</evidence>
<evidence type="ECO:0000256" key="3">
    <source>
        <dbReference type="SAM" id="SignalP"/>
    </source>
</evidence>
<feature type="region of interest" description="Disordered" evidence="1">
    <location>
        <begin position="313"/>
        <end position="378"/>
    </location>
</feature>
<organism evidence="4 5">
    <name type="scientific">Heterobasidion irregulare (strain TC 32-1)</name>
    <dbReference type="NCBI Taxonomy" id="747525"/>
    <lineage>
        <taxon>Eukaryota</taxon>
        <taxon>Fungi</taxon>
        <taxon>Dikarya</taxon>
        <taxon>Basidiomycota</taxon>
        <taxon>Agaricomycotina</taxon>
        <taxon>Agaricomycetes</taxon>
        <taxon>Russulales</taxon>
        <taxon>Bondarzewiaceae</taxon>
        <taxon>Heterobasidion</taxon>
        <taxon>Heterobasidion annosum species complex</taxon>
    </lineage>
</organism>
<dbReference type="Proteomes" id="UP000030671">
    <property type="component" value="Unassembled WGS sequence"/>
</dbReference>
<feature type="chain" id="PRO_5004844115" evidence="3">
    <location>
        <begin position="19"/>
        <end position="378"/>
    </location>
</feature>